<keyword evidence="4 6" id="KW-1133">Transmembrane helix</keyword>
<protein>
    <submittedName>
        <fullName evidence="8">Teichoic acid glycosylation protein</fullName>
    </submittedName>
</protein>
<reference evidence="9" key="1">
    <citation type="journal article" date="2014" name="Genome Announc.">
        <title>Draft genome sequence of Weissella oryzae SG25T, isolated from fermented rice grains.</title>
        <authorList>
            <person name="Tanizawa Y."/>
            <person name="Fujisawa T."/>
            <person name="Mochizuki T."/>
            <person name="Kaminuma E."/>
            <person name="Suzuki Y."/>
            <person name="Nakamura Y."/>
            <person name="Tohno M."/>
        </authorList>
    </citation>
    <scope>NUCLEOTIDE SEQUENCE [LARGE SCALE GENOMIC DNA]</scope>
    <source>
        <strain evidence="9">DSM 25784 / JCM 18191 / LMG 30913 / SG25</strain>
    </source>
</reference>
<evidence type="ECO:0000256" key="5">
    <source>
        <dbReference type="ARBA" id="ARBA00023136"/>
    </source>
</evidence>
<proteinExistence type="inferred from homology"/>
<evidence type="ECO:0000313" key="9">
    <source>
        <dbReference type="Proteomes" id="UP000030643"/>
    </source>
</evidence>
<evidence type="ECO:0000313" key="8">
    <source>
        <dbReference type="EMBL" id="GAK31197.1"/>
    </source>
</evidence>
<accession>A0A069CUX4</accession>
<evidence type="ECO:0000256" key="2">
    <source>
        <dbReference type="ARBA" id="ARBA00009399"/>
    </source>
</evidence>
<dbReference type="EMBL" id="DF820491">
    <property type="protein sequence ID" value="GAK31197.1"/>
    <property type="molecule type" value="Genomic_DNA"/>
</dbReference>
<dbReference type="eggNOG" id="COG2246">
    <property type="taxonomic scope" value="Bacteria"/>
</dbReference>
<dbReference type="Proteomes" id="UP000030643">
    <property type="component" value="Unassembled WGS sequence"/>
</dbReference>
<evidence type="ECO:0000256" key="6">
    <source>
        <dbReference type="SAM" id="Phobius"/>
    </source>
</evidence>
<feature type="transmembrane region" description="Helical" evidence="6">
    <location>
        <begin position="115"/>
        <end position="134"/>
    </location>
</feature>
<comment type="subcellular location">
    <subcellularLocation>
        <location evidence="1">Membrane</location>
        <topology evidence="1">Multi-pass membrane protein</topology>
    </subcellularLocation>
</comment>
<keyword evidence="9" id="KW-1185">Reference proteome</keyword>
<dbReference type="GO" id="GO:0000271">
    <property type="term" value="P:polysaccharide biosynthetic process"/>
    <property type="evidence" value="ECO:0007669"/>
    <property type="project" value="InterPro"/>
</dbReference>
<gene>
    <name evidence="8" type="ORF">WOSG25_080290</name>
</gene>
<dbReference type="InterPro" id="IPR007267">
    <property type="entry name" value="GtrA_DPMS_TM"/>
</dbReference>
<dbReference type="PANTHER" id="PTHR38459">
    <property type="entry name" value="PROPHAGE BACTOPRENOL-LINKED GLUCOSE TRANSLOCASE HOMOLOG"/>
    <property type="match status" value="1"/>
</dbReference>
<dbReference type="STRING" id="1329250.WOSG25_080290"/>
<evidence type="ECO:0000256" key="3">
    <source>
        <dbReference type="ARBA" id="ARBA00022692"/>
    </source>
</evidence>
<evidence type="ECO:0000259" key="7">
    <source>
        <dbReference type="Pfam" id="PF04138"/>
    </source>
</evidence>
<sequence length="142" mass="16721">MLELIKDIIVKFRSQLLYLFFGGVTTVINILIYAGLRLTNMPVQLSYWLAWFITVLVAYLTNRKWVFNSQAETFSDYFSEIVKFYLARFATGVIGSAMMWFGVSLLKQNDMVWNIIQNIFVILTNYILSKMVIFRAKKKFER</sequence>
<organism evidence="8 9">
    <name type="scientific">Weissella oryzae (strain DSM 25784 / JCM 18191 / LMG 30913 / SG25)</name>
    <dbReference type="NCBI Taxonomy" id="1329250"/>
    <lineage>
        <taxon>Bacteria</taxon>
        <taxon>Bacillati</taxon>
        <taxon>Bacillota</taxon>
        <taxon>Bacilli</taxon>
        <taxon>Lactobacillales</taxon>
        <taxon>Lactobacillaceae</taxon>
        <taxon>Weissella</taxon>
    </lineage>
</organism>
<feature type="transmembrane region" description="Helical" evidence="6">
    <location>
        <begin position="82"/>
        <end position="103"/>
    </location>
</feature>
<dbReference type="PANTHER" id="PTHR38459:SF5">
    <property type="entry name" value="CELL WALL TEICHOIC ACID GLYCOSYLATION PROTEIN GTCA"/>
    <property type="match status" value="1"/>
</dbReference>
<dbReference type="AlphaFoldDB" id="A0A069CUX4"/>
<evidence type="ECO:0000256" key="1">
    <source>
        <dbReference type="ARBA" id="ARBA00004141"/>
    </source>
</evidence>
<keyword evidence="3 6" id="KW-0812">Transmembrane</keyword>
<dbReference type="GO" id="GO:0005886">
    <property type="term" value="C:plasma membrane"/>
    <property type="evidence" value="ECO:0007669"/>
    <property type="project" value="TreeGrafter"/>
</dbReference>
<comment type="similarity">
    <text evidence="2">Belongs to the GtrA family.</text>
</comment>
<feature type="transmembrane region" description="Helical" evidence="6">
    <location>
        <begin position="16"/>
        <end position="36"/>
    </location>
</feature>
<dbReference type="Pfam" id="PF04138">
    <property type="entry name" value="GtrA_DPMS_TM"/>
    <property type="match status" value="1"/>
</dbReference>
<dbReference type="RefSeq" id="WP_045476836.1">
    <property type="nucleotide sequence ID" value="NZ_DF820491.1"/>
</dbReference>
<keyword evidence="5 6" id="KW-0472">Membrane</keyword>
<dbReference type="InterPro" id="IPR051401">
    <property type="entry name" value="GtrA_CellWall_Glycosyl"/>
</dbReference>
<evidence type="ECO:0000256" key="4">
    <source>
        <dbReference type="ARBA" id="ARBA00022989"/>
    </source>
</evidence>
<feature type="domain" description="GtrA/DPMS transmembrane" evidence="7">
    <location>
        <begin position="18"/>
        <end position="134"/>
    </location>
</feature>
<feature type="transmembrane region" description="Helical" evidence="6">
    <location>
        <begin position="42"/>
        <end position="61"/>
    </location>
</feature>
<name>A0A069CUX4_WEIOS</name>